<dbReference type="PANTHER" id="PTHR43124">
    <property type="entry name" value="PURINE EFFLUX PUMP PBUE"/>
    <property type="match status" value="1"/>
</dbReference>
<comment type="subcellular location">
    <subcellularLocation>
        <location evidence="1">Cell membrane</location>
        <topology evidence="1">Multi-pass membrane protein</topology>
    </subcellularLocation>
</comment>
<evidence type="ECO:0000313" key="12">
    <source>
        <dbReference type="Proteomes" id="UP001333102"/>
    </source>
</evidence>
<feature type="transmembrane region" description="Helical" evidence="9">
    <location>
        <begin position="162"/>
        <end position="186"/>
    </location>
</feature>
<feature type="transmembrane region" description="Helical" evidence="9">
    <location>
        <begin position="372"/>
        <end position="392"/>
    </location>
</feature>
<reference evidence="12" key="1">
    <citation type="submission" date="2023-12" db="EMBL/GenBank/DDBJ databases">
        <title>Novel isolates from deep terrestrial aquifers shed light on the physiology and ecology of the class Limnochordia.</title>
        <authorList>
            <person name="Karnachuk O.V."/>
            <person name="Lukina A.P."/>
            <person name="Avakyan M.R."/>
            <person name="Kadnikov V."/>
            <person name="Begmatov S."/>
            <person name="Beletsky A.V."/>
            <person name="Mardanov A.V."/>
            <person name="Ravin N.V."/>
        </authorList>
    </citation>
    <scope>NUCLEOTIDE SEQUENCE [LARGE SCALE GENOMIC DNA]</scope>
    <source>
        <strain evidence="12">LN</strain>
    </source>
</reference>
<keyword evidence="4" id="KW-1003">Cell membrane</keyword>
<dbReference type="RefSeq" id="WP_324667892.1">
    <property type="nucleotide sequence ID" value="NZ_CP141614.1"/>
</dbReference>
<feature type="transmembrane region" description="Helical" evidence="9">
    <location>
        <begin position="214"/>
        <end position="234"/>
    </location>
</feature>
<dbReference type="InterPro" id="IPR036259">
    <property type="entry name" value="MFS_trans_sf"/>
</dbReference>
<dbReference type="InterPro" id="IPR050189">
    <property type="entry name" value="MFS_Efflux_Transporters"/>
</dbReference>
<dbReference type="EMBL" id="CP141614">
    <property type="protein sequence ID" value="WRP13647.1"/>
    <property type="molecule type" value="Genomic_DNA"/>
</dbReference>
<dbReference type="InterPro" id="IPR020846">
    <property type="entry name" value="MFS_dom"/>
</dbReference>
<accession>A0ABZ1BLE3</accession>
<dbReference type="Gene3D" id="1.20.1250.20">
    <property type="entry name" value="MFS general substrate transporter like domains"/>
    <property type="match status" value="1"/>
</dbReference>
<dbReference type="PANTHER" id="PTHR43124:SF3">
    <property type="entry name" value="CHLORAMPHENICOL EFFLUX PUMP RV0191"/>
    <property type="match status" value="1"/>
</dbReference>
<evidence type="ECO:0000256" key="7">
    <source>
        <dbReference type="ARBA" id="ARBA00023136"/>
    </source>
</evidence>
<keyword evidence="5 9" id="KW-0812">Transmembrane</keyword>
<evidence type="ECO:0000256" key="6">
    <source>
        <dbReference type="ARBA" id="ARBA00022989"/>
    </source>
</evidence>
<evidence type="ECO:0000256" key="8">
    <source>
        <dbReference type="SAM" id="MobiDB-lite"/>
    </source>
</evidence>
<comment type="similarity">
    <text evidence="2">Belongs to the major facilitator superfamily. TCR/Tet family.</text>
</comment>
<sequence>MRGETFRWFVVLSLVPFVMVLGNSMLIPVLPAIKSHLDLTPVQTGLVITAFSLPAAVTIPFAGALSDRVGRKVVMVPALLLYGLGGILAGLGTWLLPGRFWPLIGARILQGIGAGGTYQLALALAGDVFQSAERARAVGYLEASNGIGKVASPLLGALAAMVVWFLPFFVYGAVAIPAALGVLAVVPEPKRQRKAQGLREYLASLGAIARQRGAALAAGYGAGMLALSALFGVLSLVSDELESRFALGQLARGGIIAIPVGVMAAVAFAGGLYLQRRPVHLKAVAVVGLVLGAVALGTLALVRQPLWAVVALSAVLGLGTGLTLPAVNVLVTSAAARQQRGAVTALYGTVRFGGVALGPPLFGLAVEPGPRLVILGLTALAAAGLACAMAIIRPPGVGESTRARSEETDAQATGGGPTPEPQGAPAQPDPG</sequence>
<evidence type="ECO:0000256" key="1">
    <source>
        <dbReference type="ARBA" id="ARBA00004651"/>
    </source>
</evidence>
<feature type="region of interest" description="Disordered" evidence="8">
    <location>
        <begin position="397"/>
        <end position="431"/>
    </location>
</feature>
<feature type="transmembrane region" description="Helical" evidence="9">
    <location>
        <begin position="254"/>
        <end position="274"/>
    </location>
</feature>
<organism evidence="11 12">
    <name type="scientific">Geochorda subterranea</name>
    <dbReference type="NCBI Taxonomy" id="3109564"/>
    <lineage>
        <taxon>Bacteria</taxon>
        <taxon>Bacillati</taxon>
        <taxon>Bacillota</taxon>
        <taxon>Limnochordia</taxon>
        <taxon>Limnochordales</taxon>
        <taxon>Geochordaceae</taxon>
        <taxon>Geochorda</taxon>
    </lineage>
</organism>
<evidence type="ECO:0000256" key="3">
    <source>
        <dbReference type="ARBA" id="ARBA00022448"/>
    </source>
</evidence>
<protein>
    <submittedName>
        <fullName evidence="11">MFS transporter</fullName>
    </submittedName>
</protein>
<keyword evidence="12" id="KW-1185">Reference proteome</keyword>
<dbReference type="PROSITE" id="PS00216">
    <property type="entry name" value="SUGAR_TRANSPORT_1"/>
    <property type="match status" value="1"/>
</dbReference>
<dbReference type="InterPro" id="IPR011701">
    <property type="entry name" value="MFS"/>
</dbReference>
<name>A0ABZ1BLE3_9FIRM</name>
<dbReference type="CDD" id="cd17474">
    <property type="entry name" value="MFS_YfmO_like"/>
    <property type="match status" value="1"/>
</dbReference>
<keyword evidence="3" id="KW-0813">Transport</keyword>
<gene>
    <name evidence="11" type="ORF">VLY81_09325</name>
</gene>
<dbReference type="SUPFAM" id="SSF103473">
    <property type="entry name" value="MFS general substrate transporter"/>
    <property type="match status" value="1"/>
</dbReference>
<feature type="transmembrane region" description="Helical" evidence="9">
    <location>
        <begin position="281"/>
        <end position="301"/>
    </location>
</feature>
<dbReference type="InterPro" id="IPR001958">
    <property type="entry name" value="Tet-R_TetA/multi-R_MdtG-like"/>
</dbReference>
<feature type="domain" description="Major facilitator superfamily (MFS) profile" evidence="10">
    <location>
        <begin position="8"/>
        <end position="396"/>
    </location>
</feature>
<keyword evidence="6 9" id="KW-1133">Transmembrane helix</keyword>
<feature type="transmembrane region" description="Helical" evidence="9">
    <location>
        <begin position="45"/>
        <end position="66"/>
    </location>
</feature>
<dbReference type="Proteomes" id="UP001333102">
    <property type="component" value="Chromosome"/>
</dbReference>
<dbReference type="PROSITE" id="PS50850">
    <property type="entry name" value="MFS"/>
    <property type="match status" value="1"/>
</dbReference>
<dbReference type="Pfam" id="PF07690">
    <property type="entry name" value="MFS_1"/>
    <property type="match status" value="1"/>
</dbReference>
<keyword evidence="7 9" id="KW-0472">Membrane</keyword>
<dbReference type="PRINTS" id="PR01035">
    <property type="entry name" value="TCRTETA"/>
</dbReference>
<dbReference type="InterPro" id="IPR005829">
    <property type="entry name" value="Sugar_transporter_CS"/>
</dbReference>
<feature type="transmembrane region" description="Helical" evidence="9">
    <location>
        <begin position="343"/>
        <end position="366"/>
    </location>
</feature>
<evidence type="ECO:0000259" key="10">
    <source>
        <dbReference type="PROSITE" id="PS50850"/>
    </source>
</evidence>
<feature type="transmembrane region" description="Helical" evidence="9">
    <location>
        <begin position="9"/>
        <end position="33"/>
    </location>
</feature>
<feature type="transmembrane region" description="Helical" evidence="9">
    <location>
        <begin position="307"/>
        <end position="331"/>
    </location>
</feature>
<evidence type="ECO:0000256" key="4">
    <source>
        <dbReference type="ARBA" id="ARBA00022475"/>
    </source>
</evidence>
<feature type="compositionally biased region" description="Pro residues" evidence="8">
    <location>
        <begin position="418"/>
        <end position="431"/>
    </location>
</feature>
<evidence type="ECO:0000256" key="5">
    <source>
        <dbReference type="ARBA" id="ARBA00022692"/>
    </source>
</evidence>
<evidence type="ECO:0000313" key="11">
    <source>
        <dbReference type="EMBL" id="WRP13647.1"/>
    </source>
</evidence>
<evidence type="ECO:0000256" key="9">
    <source>
        <dbReference type="SAM" id="Phobius"/>
    </source>
</evidence>
<feature type="transmembrane region" description="Helical" evidence="9">
    <location>
        <begin position="73"/>
        <end position="96"/>
    </location>
</feature>
<evidence type="ECO:0000256" key="2">
    <source>
        <dbReference type="ARBA" id="ARBA00007520"/>
    </source>
</evidence>
<proteinExistence type="inferred from homology"/>